<dbReference type="GO" id="GO:0140359">
    <property type="term" value="F:ABC-type transporter activity"/>
    <property type="evidence" value="ECO:0007669"/>
    <property type="project" value="InterPro"/>
</dbReference>
<sequence length="115" mass="13088">MKKDLKMLFKSPNLWVTIIGISLVPALYALVFLSSMWNPYGNLDKLPVAVVNQDKSAIFQNKTINVGDKMVDSMSESKNLDFHFTSQQKAQEGLKNGKYYMIITLPTFQKKPLPF</sequence>
<evidence type="ECO:0000313" key="7">
    <source>
        <dbReference type="EMBL" id="EHJ57388.1"/>
    </source>
</evidence>
<dbReference type="Proteomes" id="UP000005388">
    <property type="component" value="Unassembled WGS sequence"/>
</dbReference>
<gene>
    <name evidence="7" type="ORF">STRUR_0432</name>
</gene>
<evidence type="ECO:0000256" key="2">
    <source>
        <dbReference type="ARBA" id="ARBA00022692"/>
    </source>
</evidence>
<evidence type="ECO:0000259" key="6">
    <source>
        <dbReference type="Pfam" id="PF12698"/>
    </source>
</evidence>
<protein>
    <submittedName>
        <fullName evidence="7">YhgE/Pip N-terminal domain protein</fullName>
    </submittedName>
</protein>
<evidence type="ECO:0000313" key="8">
    <source>
        <dbReference type="Proteomes" id="UP000005388"/>
    </source>
</evidence>
<accession>G5KCB7</accession>
<dbReference type="GO" id="GO:0016020">
    <property type="term" value="C:membrane"/>
    <property type="evidence" value="ECO:0007669"/>
    <property type="project" value="UniProtKB-SubCell"/>
</dbReference>
<evidence type="ECO:0000256" key="3">
    <source>
        <dbReference type="ARBA" id="ARBA00022989"/>
    </source>
</evidence>
<proteinExistence type="predicted"/>
<dbReference type="eggNOG" id="COG1511">
    <property type="taxonomic scope" value="Bacteria"/>
</dbReference>
<dbReference type="EMBL" id="AEUZ02000001">
    <property type="protein sequence ID" value="EHJ57388.1"/>
    <property type="molecule type" value="Genomic_DNA"/>
</dbReference>
<dbReference type="InterPro" id="IPR017500">
    <property type="entry name" value="Phage_infect_YhgE_N"/>
</dbReference>
<dbReference type="PANTHER" id="PTHR43077">
    <property type="entry name" value="TRANSPORT PERMEASE YVFS-RELATED"/>
    <property type="match status" value="1"/>
</dbReference>
<evidence type="ECO:0000256" key="5">
    <source>
        <dbReference type="SAM" id="Phobius"/>
    </source>
</evidence>
<dbReference type="InterPro" id="IPR051328">
    <property type="entry name" value="T7SS_ABC-Transporter"/>
</dbReference>
<comment type="subcellular location">
    <subcellularLocation>
        <location evidence="1">Membrane</location>
        <topology evidence="1">Multi-pass membrane protein</topology>
    </subcellularLocation>
</comment>
<evidence type="ECO:0000256" key="4">
    <source>
        <dbReference type="ARBA" id="ARBA00023136"/>
    </source>
</evidence>
<keyword evidence="3 5" id="KW-1133">Transmembrane helix</keyword>
<feature type="transmembrane region" description="Helical" evidence="5">
    <location>
        <begin position="12"/>
        <end position="37"/>
    </location>
</feature>
<dbReference type="InterPro" id="IPR013525">
    <property type="entry name" value="ABC2_TM"/>
</dbReference>
<comment type="caution">
    <text evidence="7">The sequence shown here is derived from an EMBL/GenBank/DDBJ whole genome shotgun (WGS) entry which is preliminary data.</text>
</comment>
<keyword evidence="8" id="KW-1185">Reference proteome</keyword>
<dbReference type="AlphaFoldDB" id="G5KCB7"/>
<organism evidence="7 8">
    <name type="scientific">Streptococcus urinalis 2285-97</name>
    <dbReference type="NCBI Taxonomy" id="764291"/>
    <lineage>
        <taxon>Bacteria</taxon>
        <taxon>Bacillati</taxon>
        <taxon>Bacillota</taxon>
        <taxon>Bacilli</taxon>
        <taxon>Lactobacillales</taxon>
        <taxon>Streptococcaceae</taxon>
        <taxon>Streptococcus</taxon>
    </lineage>
</organism>
<evidence type="ECO:0000256" key="1">
    <source>
        <dbReference type="ARBA" id="ARBA00004141"/>
    </source>
</evidence>
<dbReference type="PANTHER" id="PTHR43077:SF5">
    <property type="entry name" value="PHAGE INFECTION PROTEIN"/>
    <property type="match status" value="1"/>
</dbReference>
<name>G5KCB7_9STRE</name>
<dbReference type="Gene3D" id="3.40.1710.10">
    <property type="entry name" value="abc type-2 transporter like domain"/>
    <property type="match status" value="1"/>
</dbReference>
<dbReference type="STRING" id="764291.STRUR_0432"/>
<dbReference type="NCBIfam" id="TIGR03061">
    <property type="entry name" value="pip_yhgE_Nterm"/>
    <property type="match status" value="1"/>
</dbReference>
<keyword evidence="4 5" id="KW-0472">Membrane</keyword>
<reference evidence="7 8" key="1">
    <citation type="journal article" date="2014" name="Int. J. Syst. Evol. Microbiol.">
        <title>Phylogenomics and the dynamic genome evolution of the genus Streptococcus.</title>
        <authorList>
            <consortium name="The Broad Institute Genome Sequencing Platform"/>
            <person name="Richards V.P."/>
            <person name="Palmer S.R."/>
            <person name="Pavinski Bitar P.D."/>
            <person name="Qin X."/>
            <person name="Weinstock G.M."/>
            <person name="Highlander S.K."/>
            <person name="Town C.D."/>
            <person name="Burne R.A."/>
            <person name="Stanhope M.J."/>
        </authorList>
    </citation>
    <scope>NUCLEOTIDE SEQUENCE [LARGE SCALE GENOMIC DNA]</scope>
    <source>
        <strain evidence="7 8">2285-97</strain>
    </source>
</reference>
<feature type="domain" description="ABC-2 type transporter transmembrane" evidence="6">
    <location>
        <begin position="15"/>
        <end position="111"/>
    </location>
</feature>
<dbReference type="Pfam" id="PF12698">
    <property type="entry name" value="ABC2_membrane_3"/>
    <property type="match status" value="1"/>
</dbReference>
<keyword evidence="2 5" id="KW-0812">Transmembrane</keyword>